<sequence>MLAQFLRKNARTMPVKLLMFIGNLWSPFRGAGIKIVKVSDDYRLMEVEMKLKWSNKNYVGTHFGGSMYAMTDPFYMMMLINNLGPKYIVWDKAARIEFKKPGKGTIRVRFEFSEEEILAIKEKADDLGKYIFDKPVDIKNESGEVVATVVKTLYVRRRHD</sequence>
<name>A0A3B0Z5B2_9ZZZZ</name>
<gene>
    <name evidence="1" type="ORF">MNBD_GAMMA17-1415</name>
</gene>
<dbReference type="Gene3D" id="3.10.129.10">
    <property type="entry name" value="Hotdog Thioesterase"/>
    <property type="match status" value="1"/>
</dbReference>
<dbReference type="EMBL" id="UOFQ01000050">
    <property type="protein sequence ID" value="VAW86711.1"/>
    <property type="molecule type" value="Genomic_DNA"/>
</dbReference>
<proteinExistence type="predicted"/>
<dbReference type="Pfam" id="PF14539">
    <property type="entry name" value="DUF4442"/>
    <property type="match status" value="1"/>
</dbReference>
<evidence type="ECO:0000313" key="1">
    <source>
        <dbReference type="EMBL" id="VAW86711.1"/>
    </source>
</evidence>
<reference evidence="1" key="1">
    <citation type="submission" date="2018-06" db="EMBL/GenBank/DDBJ databases">
        <authorList>
            <person name="Zhirakovskaya E."/>
        </authorList>
    </citation>
    <scope>NUCLEOTIDE SEQUENCE</scope>
</reference>
<protein>
    <recommendedName>
        <fullName evidence="2">Tetrameric acyl-CoA thioesterase</fullName>
    </recommendedName>
</protein>
<organism evidence="1">
    <name type="scientific">hydrothermal vent metagenome</name>
    <dbReference type="NCBI Taxonomy" id="652676"/>
    <lineage>
        <taxon>unclassified sequences</taxon>
        <taxon>metagenomes</taxon>
        <taxon>ecological metagenomes</taxon>
    </lineage>
</organism>
<dbReference type="AlphaFoldDB" id="A0A3B0Z5B2"/>
<dbReference type="InterPro" id="IPR027961">
    <property type="entry name" value="DUF4442"/>
</dbReference>
<accession>A0A3B0Z5B2</accession>
<dbReference type="SUPFAM" id="SSF54637">
    <property type="entry name" value="Thioesterase/thiol ester dehydrase-isomerase"/>
    <property type="match status" value="1"/>
</dbReference>
<dbReference type="InterPro" id="IPR029069">
    <property type="entry name" value="HotDog_dom_sf"/>
</dbReference>
<evidence type="ECO:0008006" key="2">
    <source>
        <dbReference type="Google" id="ProtNLM"/>
    </source>
</evidence>